<dbReference type="SMART" id="SM00091">
    <property type="entry name" value="PAS"/>
    <property type="match status" value="1"/>
</dbReference>
<dbReference type="InterPro" id="IPR014920">
    <property type="entry name" value="Nuc_rcpt_coact_Ncoa-typ"/>
</dbReference>
<evidence type="ECO:0000256" key="3">
    <source>
        <dbReference type="ARBA" id="ARBA00013184"/>
    </source>
</evidence>
<dbReference type="InterPro" id="IPR011598">
    <property type="entry name" value="bHLH_dom"/>
</dbReference>
<name>A0A3P8X0V6_CYNSE</name>
<dbReference type="InterPro" id="IPR056193">
    <property type="entry name" value="bHLH_NCOA1-3"/>
</dbReference>
<dbReference type="PANTHER" id="PTHR10684">
    <property type="entry name" value="NUCLEAR RECEPTOR COACTIVATOR"/>
    <property type="match status" value="1"/>
</dbReference>
<keyword evidence="10" id="KW-0010">Activator</keyword>
<feature type="region of interest" description="Disordered" evidence="16">
    <location>
        <begin position="1"/>
        <end position="36"/>
    </location>
</feature>
<feature type="region of interest" description="Disordered" evidence="16">
    <location>
        <begin position="81"/>
        <end position="102"/>
    </location>
</feature>
<dbReference type="Gene3D" id="3.30.450.20">
    <property type="entry name" value="PAS domain"/>
    <property type="match status" value="2"/>
</dbReference>
<feature type="compositionally biased region" description="Low complexity" evidence="16">
    <location>
        <begin position="708"/>
        <end position="756"/>
    </location>
</feature>
<sequence length="1423" mass="150048">MSGLGENSMEPLSSENRKRKLSTCDTPGLGCDRKRREQESKYIEELAELISANLSDIDSFNVKPDKCAILKETVRQIRQIKEQGKTSSADDDVQKSDVSSTGQGVIDKDHLGPLLLQALDGFLFVVNREGSIVFVSDNVTQYLQYKQEELINTSVYNILHEDDREEFHKNLPTTTINGVSWGGEAARQKSHTFTCRMLVKFGHVHGPIEEGGAGGPRYETMQCFALSQPKAMIEEGEDLQSCMICVARRVTAVERTESFNTRHELSGKLIQIDPNSLRASMRPGWEDLLRRCIRMFLQHSDGQPWSHKRHYHDAFLQGHAETPLYRFSLSDGTPVTAQTKSKLYRHPMSNEPQGFISTHLLQREPNGYRSTQAGNMISNPMRQPGVGGPNPNTQMNMNSGGGVGMGGMNRGFGANEQGHMGHMGPMGGNSMYGGSGGGGAMGNRMMPMNQMGQMNQVGHMGQMGPMGHPGQGMQQHPQQPPFQSSGGFGLSGMNSPSGSPRMGGPQQGLLMSPRNRGSPKMGANQFSPGGLNSPMSGIGSSGGGGGGSSTTTFSSSSLNALQAISEGVGSSLSSTLMSPSAPNKPDSSPSINSSSSSSQPSQPAKPGAEGSQSPAGGLGPRAADQHHPLHHHHHHQHPQAESSGECPDSQAAAGPKESGEGNGEATSEPPRRVPDSKGHKKLLQLLTSPTEELGIGGSGPTGPPVPSTPTSSGTTTLPESKDPSGGMTSPSSTGVSSSSSGQNTGSGGASASMSAAHYTGSLQEKHKILHKLLRNGNTPDEVAQITAEATGKASMGNQEGGEGGTGAPGTGSGPGMVTEPKQEQHSPKKEKTHALLHYLLNKDDSKEPLDVKPKLEDLEGKGVSGSSGEPPRNGPGSGPGPGPAPEHPESKIKSEPPDDLHNLESILGDLRSSGSDFYPDQTDGGAHNDAGSKLQGCLDDGLQRSDGMGPGPGPGPRGQFQRTMSMDGKPLGGPGGPGRHAMMVKQEMMGSPDSYPGNMGPMNRAMVAQRSPMGGSGEWGMPRSSASPLGSAGHPSMMRPNMEYNNGKGMMSGPMVGRSNSVPGSRSMLQQQLMDMGGSADMGMGPFGQQGQPGQSPNWPDTVMGMDANRRQFGSTLDDLLVPPTTSEGQSDERALLDQLDSLLNNTDGTALEEIDRALGIPDLVSQNQGSEQQLESFPGQDPSMMLDQKPHYGQGYPGPPAMPMQPGYGGSSMQGQAQQGGFGPMLSQMGQGGSFPGMGGGMGAMGHPRANMMRPRMMSANKPMRLQLQQRLQGTQFMNQTRQGMAMKMENPGGNPAMRPGMQPGMGGQPGFLNAQMMAQRSREMVNLQMRRQRMMMLMQQQHQQQVAAAAAGSFSPPPNVTAPGGMDTPMGGPNMGQPGPQQFGYGGNYGGFTHTCAVCLEHCCPLLVCVSAAGLVSTEMK</sequence>
<evidence type="ECO:0000313" key="19">
    <source>
        <dbReference type="Ensembl" id="ENSCSEP00000032634.1"/>
    </source>
</evidence>
<dbReference type="SMART" id="SM00353">
    <property type="entry name" value="HLH"/>
    <property type="match status" value="1"/>
</dbReference>
<dbReference type="SUPFAM" id="SSF69125">
    <property type="entry name" value="Nuclear receptor coactivator interlocking domain"/>
    <property type="match status" value="1"/>
</dbReference>
<dbReference type="Pfam" id="PF08815">
    <property type="entry name" value="Nuc_rec_co-act"/>
    <property type="match status" value="1"/>
</dbReference>
<evidence type="ECO:0000256" key="10">
    <source>
        <dbReference type="ARBA" id="ARBA00023159"/>
    </source>
</evidence>
<evidence type="ECO:0000259" key="18">
    <source>
        <dbReference type="PROSITE" id="PS50888"/>
    </source>
</evidence>
<feature type="domain" description="PAS" evidence="17">
    <location>
        <begin position="115"/>
        <end position="178"/>
    </location>
</feature>
<keyword evidence="9" id="KW-0805">Transcription regulation</keyword>
<dbReference type="GO" id="GO:0032870">
    <property type="term" value="P:cellular response to hormone stimulus"/>
    <property type="evidence" value="ECO:0007669"/>
    <property type="project" value="TreeGrafter"/>
</dbReference>
<comment type="similarity">
    <text evidence="2">Belongs to the SRC/p160 nuclear receptor coactivator family.</text>
</comment>
<proteinExistence type="inferred from homology"/>
<dbReference type="GO" id="GO:0045944">
    <property type="term" value="P:positive regulation of transcription by RNA polymerase II"/>
    <property type="evidence" value="ECO:0007669"/>
    <property type="project" value="TreeGrafter"/>
</dbReference>
<keyword evidence="20" id="KW-1185">Reference proteome</keyword>
<dbReference type="FunFam" id="3.30.450.20:FF:000027">
    <property type="entry name" value="Nuclear receptor coactivator 3"/>
    <property type="match status" value="1"/>
</dbReference>
<evidence type="ECO:0000256" key="5">
    <source>
        <dbReference type="ARBA" id="ARBA00022553"/>
    </source>
</evidence>
<keyword evidence="8" id="KW-0007">Acetylation</keyword>
<organism evidence="19 20">
    <name type="scientific">Cynoglossus semilaevis</name>
    <name type="common">Tongue sole</name>
    <dbReference type="NCBI Taxonomy" id="244447"/>
    <lineage>
        <taxon>Eukaryota</taxon>
        <taxon>Metazoa</taxon>
        <taxon>Chordata</taxon>
        <taxon>Craniata</taxon>
        <taxon>Vertebrata</taxon>
        <taxon>Euteleostomi</taxon>
        <taxon>Actinopterygii</taxon>
        <taxon>Neopterygii</taxon>
        <taxon>Teleostei</taxon>
        <taxon>Neoteleostei</taxon>
        <taxon>Acanthomorphata</taxon>
        <taxon>Carangaria</taxon>
        <taxon>Pleuronectiformes</taxon>
        <taxon>Pleuronectoidei</taxon>
        <taxon>Cynoglossidae</taxon>
        <taxon>Cynoglossinae</taxon>
        <taxon>Cynoglossus</taxon>
    </lineage>
</organism>
<evidence type="ECO:0000256" key="4">
    <source>
        <dbReference type="ARBA" id="ARBA00022490"/>
    </source>
</evidence>
<feature type="compositionally biased region" description="Gly residues" evidence="16">
    <location>
        <begin position="539"/>
        <end position="548"/>
    </location>
</feature>
<feature type="region of interest" description="Disordered" evidence="16">
    <location>
        <begin position="464"/>
        <end position="554"/>
    </location>
</feature>
<evidence type="ECO:0000256" key="12">
    <source>
        <dbReference type="ARBA" id="ARBA00023242"/>
    </source>
</evidence>
<feature type="compositionally biased region" description="Low complexity" evidence="16">
    <location>
        <begin position="571"/>
        <end position="606"/>
    </location>
</feature>
<evidence type="ECO:0000256" key="6">
    <source>
        <dbReference type="ARBA" id="ARBA00022679"/>
    </source>
</evidence>
<feature type="compositionally biased region" description="Low complexity" evidence="16">
    <location>
        <begin position="464"/>
        <end position="485"/>
    </location>
</feature>
<keyword evidence="6" id="KW-0808">Transferase</keyword>
<evidence type="ECO:0000256" key="15">
    <source>
        <dbReference type="ARBA" id="ARBA00067176"/>
    </source>
</evidence>
<reference evidence="19" key="2">
    <citation type="submission" date="2025-08" db="UniProtKB">
        <authorList>
            <consortium name="Ensembl"/>
        </authorList>
    </citation>
    <scope>IDENTIFICATION</scope>
</reference>
<reference evidence="19 20" key="1">
    <citation type="journal article" date="2014" name="Nat. Genet.">
        <title>Whole-genome sequence of a flatfish provides insights into ZW sex chromosome evolution and adaptation to a benthic lifestyle.</title>
        <authorList>
            <person name="Chen S."/>
            <person name="Zhang G."/>
            <person name="Shao C."/>
            <person name="Huang Q."/>
            <person name="Liu G."/>
            <person name="Zhang P."/>
            <person name="Song W."/>
            <person name="An N."/>
            <person name="Chalopin D."/>
            <person name="Volff J.N."/>
            <person name="Hong Y."/>
            <person name="Li Q."/>
            <person name="Sha Z."/>
            <person name="Zhou H."/>
            <person name="Xie M."/>
            <person name="Yu Q."/>
            <person name="Liu Y."/>
            <person name="Xiang H."/>
            <person name="Wang N."/>
            <person name="Wu K."/>
            <person name="Yang C."/>
            <person name="Zhou Q."/>
            <person name="Liao X."/>
            <person name="Yang L."/>
            <person name="Hu Q."/>
            <person name="Zhang J."/>
            <person name="Meng L."/>
            <person name="Jin L."/>
            <person name="Tian Y."/>
            <person name="Lian J."/>
            <person name="Yang J."/>
            <person name="Miao G."/>
            <person name="Liu S."/>
            <person name="Liang Z."/>
            <person name="Yan F."/>
            <person name="Li Y."/>
            <person name="Sun B."/>
            <person name="Zhang H."/>
            <person name="Zhang J."/>
            <person name="Zhu Y."/>
            <person name="Du M."/>
            <person name="Zhao Y."/>
            <person name="Schartl M."/>
            <person name="Tang Q."/>
            <person name="Wang J."/>
        </authorList>
    </citation>
    <scope>NUCLEOTIDE SEQUENCE</scope>
</reference>
<dbReference type="EC" id="2.3.1.48" evidence="3"/>
<evidence type="ECO:0000256" key="16">
    <source>
        <dbReference type="SAM" id="MobiDB-lite"/>
    </source>
</evidence>
<feature type="compositionally biased region" description="Gly residues" evidence="16">
    <location>
        <begin position="798"/>
        <end position="814"/>
    </location>
</feature>
<dbReference type="Pfam" id="PF14598">
    <property type="entry name" value="PAS_11"/>
    <property type="match status" value="1"/>
</dbReference>
<dbReference type="GO" id="GO:0005737">
    <property type="term" value="C:cytoplasm"/>
    <property type="evidence" value="ECO:0007669"/>
    <property type="project" value="UniProtKB-SubCell"/>
</dbReference>
<evidence type="ECO:0000256" key="2">
    <source>
        <dbReference type="ARBA" id="ARBA00009933"/>
    </source>
</evidence>
<keyword evidence="7" id="KW-0677">Repeat</keyword>
<dbReference type="CDD" id="cd00130">
    <property type="entry name" value="PAS"/>
    <property type="match status" value="1"/>
</dbReference>
<dbReference type="InterPro" id="IPR032565">
    <property type="entry name" value="NCOA2/3_DUF4927"/>
</dbReference>
<evidence type="ECO:0000259" key="17">
    <source>
        <dbReference type="PROSITE" id="PS50112"/>
    </source>
</evidence>
<keyword evidence="4" id="KW-0963">Cytoplasm</keyword>
<dbReference type="GO" id="GO:0046983">
    <property type="term" value="F:protein dimerization activity"/>
    <property type="evidence" value="ECO:0007669"/>
    <property type="project" value="InterPro"/>
</dbReference>
<dbReference type="FunFam" id="3.30.450.20:FF:000008">
    <property type="entry name" value="Nuclear receptor coactivator"/>
    <property type="match status" value="1"/>
</dbReference>
<dbReference type="Pfam" id="PF23172">
    <property type="entry name" value="bHLH_NCOA"/>
    <property type="match status" value="1"/>
</dbReference>
<dbReference type="InterPro" id="IPR000014">
    <property type="entry name" value="PAS"/>
</dbReference>
<dbReference type="InterPro" id="IPR017426">
    <property type="entry name" value="Nuclear_rcpt_coactivator"/>
</dbReference>
<dbReference type="InterPro" id="IPR013767">
    <property type="entry name" value="PAS_fold"/>
</dbReference>
<comment type="catalytic activity">
    <reaction evidence="14">
        <text>L-lysyl-[protein] + acetyl-CoA = N(6)-acetyl-L-lysyl-[protein] + CoA + H(+)</text>
        <dbReference type="Rhea" id="RHEA:45948"/>
        <dbReference type="Rhea" id="RHEA-COMP:9752"/>
        <dbReference type="Rhea" id="RHEA-COMP:10731"/>
        <dbReference type="ChEBI" id="CHEBI:15378"/>
        <dbReference type="ChEBI" id="CHEBI:29969"/>
        <dbReference type="ChEBI" id="CHEBI:57287"/>
        <dbReference type="ChEBI" id="CHEBI:57288"/>
        <dbReference type="ChEBI" id="CHEBI:61930"/>
        <dbReference type="EC" id="2.3.1.48"/>
    </reaction>
</comment>
<keyword evidence="11" id="KW-0804">Transcription</keyword>
<dbReference type="InterPro" id="IPR037077">
    <property type="entry name" value="Nuc_rcpt_coact_Ncoa_int_sf"/>
</dbReference>
<comment type="subcellular location">
    <subcellularLocation>
        <location evidence="1">Cytoplasm</location>
    </subcellularLocation>
</comment>
<accession>A0A3P8X0V6</accession>
<evidence type="ECO:0000313" key="20">
    <source>
        <dbReference type="Proteomes" id="UP000265120"/>
    </source>
</evidence>
<dbReference type="PROSITE" id="PS50112">
    <property type="entry name" value="PAS"/>
    <property type="match status" value="1"/>
</dbReference>
<dbReference type="Pfam" id="PF08832">
    <property type="entry name" value="SRC-1"/>
    <property type="match status" value="1"/>
</dbReference>
<reference evidence="19" key="3">
    <citation type="submission" date="2025-09" db="UniProtKB">
        <authorList>
            <consortium name="Ensembl"/>
        </authorList>
    </citation>
    <scope>IDENTIFICATION</scope>
</reference>
<evidence type="ECO:0000256" key="8">
    <source>
        <dbReference type="ARBA" id="ARBA00022990"/>
    </source>
</evidence>
<dbReference type="InterPro" id="IPR035965">
    <property type="entry name" value="PAS-like_dom_sf"/>
</dbReference>
<feature type="compositionally biased region" description="Basic and acidic residues" evidence="16">
    <location>
        <begin position="886"/>
        <end position="902"/>
    </location>
</feature>
<dbReference type="GeneTree" id="ENSGT00950000183021"/>
<keyword evidence="5" id="KW-0597">Phosphoprotein</keyword>
<dbReference type="Ensembl" id="ENSCSET00000033055.1">
    <property type="protein sequence ID" value="ENSCSEP00000032634.1"/>
    <property type="gene ID" value="ENSCSEG00000020939.1"/>
</dbReference>
<dbReference type="GO" id="GO:0016922">
    <property type="term" value="F:nuclear receptor binding"/>
    <property type="evidence" value="ECO:0007669"/>
    <property type="project" value="InterPro"/>
</dbReference>
<dbReference type="InterPro" id="IPR014935">
    <property type="entry name" value="SRC/p160_LXXLL"/>
</dbReference>
<keyword evidence="13" id="KW-0012">Acyltransferase</keyword>
<dbReference type="PANTHER" id="PTHR10684:SF3">
    <property type="entry name" value="NUCLEAR RECEPTOR COACTIVATOR 3"/>
    <property type="match status" value="1"/>
</dbReference>
<dbReference type="Proteomes" id="UP000265120">
    <property type="component" value="Chromosome 10"/>
</dbReference>
<dbReference type="Gene3D" id="4.10.280.10">
    <property type="entry name" value="Helix-loop-helix DNA-binding domain"/>
    <property type="match status" value="1"/>
</dbReference>
<feature type="region of interest" description="Disordered" evidence="16">
    <location>
        <begin position="1012"/>
        <end position="1037"/>
    </location>
</feature>
<dbReference type="GO" id="GO:0061733">
    <property type="term" value="F:protein-lysine-acetyltransferase activity"/>
    <property type="evidence" value="ECO:0007669"/>
    <property type="project" value="UniProtKB-EC"/>
</dbReference>
<dbReference type="Pfam" id="PF16279">
    <property type="entry name" value="DUF4927"/>
    <property type="match status" value="1"/>
</dbReference>
<dbReference type="STRING" id="244447.ENSCSEP00000032634"/>
<dbReference type="OMA" id="VKQENMM"/>
<evidence type="ECO:0000256" key="14">
    <source>
        <dbReference type="ARBA" id="ARBA00048017"/>
    </source>
</evidence>
<feature type="compositionally biased region" description="Basic residues" evidence="16">
    <location>
        <begin position="628"/>
        <end position="637"/>
    </location>
</feature>
<dbReference type="SUPFAM" id="SSF55785">
    <property type="entry name" value="PYP-like sensor domain (PAS domain)"/>
    <property type="match status" value="2"/>
</dbReference>
<dbReference type="InParanoid" id="A0A3P8X0V6"/>
<feature type="region of interest" description="Disordered" evidence="16">
    <location>
        <begin position="571"/>
        <end position="968"/>
    </location>
</feature>
<dbReference type="FunFam" id="4.10.280.10:FF:000008">
    <property type="entry name" value="Nuclear receptor coactivator"/>
    <property type="match status" value="1"/>
</dbReference>
<evidence type="ECO:0000256" key="1">
    <source>
        <dbReference type="ARBA" id="ARBA00004496"/>
    </source>
</evidence>
<evidence type="ECO:0000256" key="13">
    <source>
        <dbReference type="ARBA" id="ARBA00023315"/>
    </source>
</evidence>
<keyword evidence="12" id="KW-0539">Nucleus</keyword>
<evidence type="ECO:0000256" key="9">
    <source>
        <dbReference type="ARBA" id="ARBA00023015"/>
    </source>
</evidence>
<feature type="domain" description="BHLH" evidence="18">
    <location>
        <begin position="23"/>
        <end position="80"/>
    </location>
</feature>
<dbReference type="SUPFAM" id="SSF47459">
    <property type="entry name" value="HLH, helix-loop-helix DNA-binding domain"/>
    <property type="match status" value="1"/>
</dbReference>
<feature type="compositionally biased region" description="Basic and acidic residues" evidence="16">
    <location>
        <begin position="820"/>
        <end position="833"/>
    </location>
</feature>
<feature type="compositionally biased region" description="Basic and acidic residues" evidence="16">
    <location>
        <begin position="840"/>
        <end position="860"/>
    </location>
</feature>
<dbReference type="Pfam" id="PF16665">
    <property type="entry name" value="NCOA_u2"/>
    <property type="match status" value="1"/>
</dbReference>
<protein>
    <recommendedName>
        <fullName evidence="15">Nuclear receptor coactivator 3</fullName>
        <ecNumber evidence="3">2.3.1.48</ecNumber>
    </recommendedName>
</protein>
<dbReference type="InterPro" id="IPR009110">
    <property type="entry name" value="Nuc_rcpt_coact"/>
</dbReference>
<dbReference type="Gene3D" id="6.10.140.410">
    <property type="match status" value="1"/>
</dbReference>
<dbReference type="GO" id="GO:0005634">
    <property type="term" value="C:nucleus"/>
    <property type="evidence" value="ECO:0007669"/>
    <property type="project" value="InterPro"/>
</dbReference>
<dbReference type="PROSITE" id="PS50888">
    <property type="entry name" value="BHLH"/>
    <property type="match status" value="1"/>
</dbReference>
<dbReference type="InterPro" id="IPR036638">
    <property type="entry name" value="HLH_DNA-bd_sf"/>
</dbReference>
<evidence type="ECO:0000256" key="11">
    <source>
        <dbReference type="ARBA" id="ARBA00023163"/>
    </source>
</evidence>
<dbReference type="GO" id="GO:0003713">
    <property type="term" value="F:transcription coactivator activity"/>
    <property type="evidence" value="ECO:0007669"/>
    <property type="project" value="InterPro"/>
</dbReference>
<evidence type="ECO:0000256" key="7">
    <source>
        <dbReference type="ARBA" id="ARBA00022737"/>
    </source>
</evidence>
<dbReference type="Pfam" id="PF00989">
    <property type="entry name" value="PAS"/>
    <property type="match status" value="1"/>
</dbReference>